<feature type="domain" description="UBC core" evidence="2">
    <location>
        <begin position="94"/>
        <end position="129"/>
    </location>
</feature>
<sequence>MSGISRGRLAEERKSWRKNHPHGNQRDAPLVACVGGAQPRQGSSKHELVLVLVLLIKAHEFGSNHRGIFSIQSHIQLHIEVEAAYGLPALPIGWRPAITVKQILIGIQDLLDSPNPADPAQTDGYHLYIQVLLHPSIK</sequence>
<keyword evidence="4" id="KW-1185">Reference proteome</keyword>
<evidence type="ECO:0000313" key="3">
    <source>
        <dbReference type="EMBL" id="KAK1291115.1"/>
    </source>
</evidence>
<organism evidence="3 4">
    <name type="scientific">Acorus calamus</name>
    <name type="common">Sweet flag</name>
    <dbReference type="NCBI Taxonomy" id="4465"/>
    <lineage>
        <taxon>Eukaryota</taxon>
        <taxon>Viridiplantae</taxon>
        <taxon>Streptophyta</taxon>
        <taxon>Embryophyta</taxon>
        <taxon>Tracheophyta</taxon>
        <taxon>Spermatophyta</taxon>
        <taxon>Magnoliopsida</taxon>
        <taxon>Liliopsida</taxon>
        <taxon>Acoraceae</taxon>
        <taxon>Acorus</taxon>
    </lineage>
</organism>
<comment type="caution">
    <text evidence="3">The sequence shown here is derived from an EMBL/GenBank/DDBJ whole genome shotgun (WGS) entry which is preliminary data.</text>
</comment>
<protein>
    <submittedName>
        <fullName evidence="3">SUMO-conjugating enzyme SCE1</fullName>
    </submittedName>
</protein>
<proteinExistence type="predicted"/>
<feature type="region of interest" description="Disordered" evidence="1">
    <location>
        <begin position="1"/>
        <end position="29"/>
    </location>
</feature>
<dbReference type="EMBL" id="JAUJYO010000017">
    <property type="protein sequence ID" value="KAK1291115.1"/>
    <property type="molecule type" value="Genomic_DNA"/>
</dbReference>
<dbReference type="Proteomes" id="UP001180020">
    <property type="component" value="Unassembled WGS sequence"/>
</dbReference>
<evidence type="ECO:0000256" key="1">
    <source>
        <dbReference type="SAM" id="MobiDB-lite"/>
    </source>
</evidence>
<reference evidence="3" key="1">
    <citation type="journal article" date="2023" name="Nat. Commun.">
        <title>Diploid and tetraploid genomes of Acorus and the evolution of monocots.</title>
        <authorList>
            <person name="Ma L."/>
            <person name="Liu K.W."/>
            <person name="Li Z."/>
            <person name="Hsiao Y.Y."/>
            <person name="Qi Y."/>
            <person name="Fu T."/>
            <person name="Tang G.D."/>
            <person name="Zhang D."/>
            <person name="Sun W.H."/>
            <person name="Liu D.K."/>
            <person name="Li Y."/>
            <person name="Chen G.Z."/>
            <person name="Liu X.D."/>
            <person name="Liao X.Y."/>
            <person name="Jiang Y.T."/>
            <person name="Yu X."/>
            <person name="Hao Y."/>
            <person name="Huang J."/>
            <person name="Zhao X.W."/>
            <person name="Ke S."/>
            <person name="Chen Y.Y."/>
            <person name="Wu W.L."/>
            <person name="Hsu J.L."/>
            <person name="Lin Y.F."/>
            <person name="Huang M.D."/>
            <person name="Li C.Y."/>
            <person name="Huang L."/>
            <person name="Wang Z.W."/>
            <person name="Zhao X."/>
            <person name="Zhong W.Y."/>
            <person name="Peng D.H."/>
            <person name="Ahmad S."/>
            <person name="Lan S."/>
            <person name="Zhang J.S."/>
            <person name="Tsai W.C."/>
            <person name="Van de Peer Y."/>
            <person name="Liu Z.J."/>
        </authorList>
    </citation>
    <scope>NUCLEOTIDE SEQUENCE</scope>
    <source>
        <strain evidence="3">CP</strain>
    </source>
</reference>
<reference evidence="3" key="2">
    <citation type="submission" date="2023-06" db="EMBL/GenBank/DDBJ databases">
        <authorList>
            <person name="Ma L."/>
            <person name="Liu K.-W."/>
            <person name="Li Z."/>
            <person name="Hsiao Y.-Y."/>
            <person name="Qi Y."/>
            <person name="Fu T."/>
            <person name="Tang G."/>
            <person name="Zhang D."/>
            <person name="Sun W.-H."/>
            <person name="Liu D.-K."/>
            <person name="Li Y."/>
            <person name="Chen G.-Z."/>
            <person name="Liu X.-D."/>
            <person name="Liao X.-Y."/>
            <person name="Jiang Y.-T."/>
            <person name="Yu X."/>
            <person name="Hao Y."/>
            <person name="Huang J."/>
            <person name="Zhao X.-W."/>
            <person name="Ke S."/>
            <person name="Chen Y.-Y."/>
            <person name="Wu W.-L."/>
            <person name="Hsu J.-L."/>
            <person name="Lin Y.-F."/>
            <person name="Huang M.-D."/>
            <person name="Li C.-Y."/>
            <person name="Huang L."/>
            <person name="Wang Z.-W."/>
            <person name="Zhao X."/>
            <person name="Zhong W.-Y."/>
            <person name="Peng D.-H."/>
            <person name="Ahmad S."/>
            <person name="Lan S."/>
            <person name="Zhang J.-S."/>
            <person name="Tsai W.-C."/>
            <person name="Van De Peer Y."/>
            <person name="Liu Z.-J."/>
        </authorList>
    </citation>
    <scope>NUCLEOTIDE SEQUENCE</scope>
    <source>
        <strain evidence="3">CP</strain>
        <tissue evidence="3">Leaves</tissue>
    </source>
</reference>
<dbReference type="AlphaFoldDB" id="A0AAV9CQF1"/>
<evidence type="ECO:0000313" key="4">
    <source>
        <dbReference type="Proteomes" id="UP001180020"/>
    </source>
</evidence>
<evidence type="ECO:0000259" key="2">
    <source>
        <dbReference type="Pfam" id="PF00179"/>
    </source>
</evidence>
<dbReference type="InterPro" id="IPR016135">
    <property type="entry name" value="UBQ-conjugating_enzyme/RWD"/>
</dbReference>
<dbReference type="Gene3D" id="3.10.110.10">
    <property type="entry name" value="Ubiquitin Conjugating Enzyme"/>
    <property type="match status" value="1"/>
</dbReference>
<gene>
    <name evidence="3" type="primary">SCE1</name>
    <name evidence="3" type="ORF">QJS10_CPB17g02350</name>
</gene>
<accession>A0AAV9CQF1</accession>
<dbReference type="SUPFAM" id="SSF54495">
    <property type="entry name" value="UBC-like"/>
    <property type="match status" value="1"/>
</dbReference>
<name>A0AAV9CQF1_ACOCL</name>
<dbReference type="InterPro" id="IPR000608">
    <property type="entry name" value="UBC"/>
</dbReference>
<dbReference type="Pfam" id="PF00179">
    <property type="entry name" value="UQ_con"/>
    <property type="match status" value="1"/>
</dbReference>